<name>A0A0A1U888_ENTIV</name>
<dbReference type="SMART" id="SM00220">
    <property type="entry name" value="S_TKc"/>
    <property type="match status" value="1"/>
</dbReference>
<feature type="region of interest" description="Disordered" evidence="5">
    <location>
        <begin position="738"/>
        <end position="774"/>
    </location>
</feature>
<dbReference type="InterPro" id="IPR053215">
    <property type="entry name" value="TKL_Ser/Thr_kinase"/>
</dbReference>
<feature type="transmembrane region" description="Helical" evidence="6">
    <location>
        <begin position="9"/>
        <end position="30"/>
    </location>
</feature>
<evidence type="ECO:0000313" key="9">
    <source>
        <dbReference type="Proteomes" id="UP000014680"/>
    </source>
</evidence>
<evidence type="ECO:0000256" key="5">
    <source>
        <dbReference type="SAM" id="MobiDB-lite"/>
    </source>
</evidence>
<dbReference type="PROSITE" id="PS00108">
    <property type="entry name" value="PROTEIN_KINASE_ST"/>
    <property type="match status" value="1"/>
</dbReference>
<keyword evidence="6" id="KW-1133">Transmembrane helix</keyword>
<feature type="domain" description="Protein kinase" evidence="7">
    <location>
        <begin position="803"/>
        <end position="1058"/>
    </location>
</feature>
<dbReference type="InterPro" id="IPR000719">
    <property type="entry name" value="Prot_kinase_dom"/>
</dbReference>
<feature type="compositionally biased region" description="Low complexity" evidence="5">
    <location>
        <begin position="747"/>
        <end position="758"/>
    </location>
</feature>
<dbReference type="PROSITE" id="PS00107">
    <property type="entry name" value="PROTEIN_KINASE_ATP"/>
    <property type="match status" value="1"/>
</dbReference>
<keyword evidence="2 4" id="KW-0547">Nucleotide-binding</keyword>
<organism evidence="8 9">
    <name type="scientific">Entamoeba invadens IP1</name>
    <dbReference type="NCBI Taxonomy" id="370355"/>
    <lineage>
        <taxon>Eukaryota</taxon>
        <taxon>Amoebozoa</taxon>
        <taxon>Evosea</taxon>
        <taxon>Archamoebae</taxon>
        <taxon>Mastigamoebida</taxon>
        <taxon>Entamoebidae</taxon>
        <taxon>Entamoeba</taxon>
    </lineage>
</organism>
<dbReference type="AlphaFoldDB" id="A0A0A1U888"/>
<accession>A0A0A1U888</accession>
<dbReference type="VEuPathDB" id="AmoebaDB:EIN_224360"/>
<evidence type="ECO:0000256" key="3">
    <source>
        <dbReference type="ARBA" id="ARBA00022840"/>
    </source>
</evidence>
<feature type="compositionally biased region" description="Polar residues" evidence="5">
    <location>
        <begin position="759"/>
        <end position="768"/>
    </location>
</feature>
<dbReference type="GeneID" id="14887049"/>
<dbReference type="InterPro" id="IPR001245">
    <property type="entry name" value="Ser-Thr/Tyr_kinase_cat_dom"/>
</dbReference>
<dbReference type="PRINTS" id="PR00109">
    <property type="entry name" value="TYRKINASE"/>
</dbReference>
<dbReference type="GO" id="GO:0004715">
    <property type="term" value="F:non-membrane spanning protein tyrosine kinase activity"/>
    <property type="evidence" value="ECO:0007669"/>
    <property type="project" value="UniProtKB-EC"/>
</dbReference>
<keyword evidence="9" id="KW-1185">Reference proteome</keyword>
<dbReference type="EMBL" id="KB206756">
    <property type="protein sequence ID" value="ELP88193.1"/>
    <property type="molecule type" value="Genomic_DNA"/>
</dbReference>
<dbReference type="RefSeq" id="XP_004254964.1">
    <property type="nucleotide sequence ID" value="XM_004254916.1"/>
</dbReference>
<keyword evidence="3 4" id="KW-0067">ATP-binding</keyword>
<dbReference type="PANTHER" id="PTHR45756">
    <property type="entry name" value="PALMITOYLTRANSFERASE"/>
    <property type="match status" value="1"/>
</dbReference>
<dbReference type="InterPro" id="IPR009030">
    <property type="entry name" value="Growth_fac_rcpt_cys_sf"/>
</dbReference>
<keyword evidence="8" id="KW-0808">Transferase</keyword>
<protein>
    <submittedName>
        <fullName evidence="8">Serine-threonine protein kinase, putative</fullName>
        <ecNumber evidence="8">2.7.10.2</ecNumber>
    </submittedName>
</protein>
<dbReference type="InterPro" id="IPR011009">
    <property type="entry name" value="Kinase-like_dom_sf"/>
</dbReference>
<proteinExistence type="predicted"/>
<keyword evidence="6" id="KW-0812">Transmembrane</keyword>
<dbReference type="Pfam" id="PF07714">
    <property type="entry name" value="PK_Tyr_Ser-Thr"/>
    <property type="match status" value="1"/>
</dbReference>
<keyword evidence="1" id="KW-0723">Serine/threonine-protein kinase</keyword>
<evidence type="ECO:0000256" key="6">
    <source>
        <dbReference type="SAM" id="Phobius"/>
    </source>
</evidence>
<dbReference type="SUPFAM" id="SSF57184">
    <property type="entry name" value="Growth factor receptor domain"/>
    <property type="match status" value="1"/>
</dbReference>
<dbReference type="OMA" id="GCEENES"/>
<dbReference type="GO" id="GO:0005524">
    <property type="term" value="F:ATP binding"/>
    <property type="evidence" value="ECO:0007669"/>
    <property type="project" value="UniProtKB-UniRule"/>
</dbReference>
<dbReference type="OrthoDB" id="30356at2759"/>
<dbReference type="CDD" id="cd13999">
    <property type="entry name" value="STKc_MAP3K-like"/>
    <property type="match status" value="1"/>
</dbReference>
<evidence type="ECO:0000313" key="8">
    <source>
        <dbReference type="EMBL" id="ELP88193.1"/>
    </source>
</evidence>
<gene>
    <name evidence="8" type="ORF">EIN_224360</name>
</gene>
<dbReference type="InterPro" id="IPR008271">
    <property type="entry name" value="Ser/Thr_kinase_AS"/>
</dbReference>
<dbReference type="PANTHER" id="PTHR45756:SF1">
    <property type="entry name" value="PROTEIN KINASE DOMAIN CONTAINING PROTEIN"/>
    <property type="match status" value="1"/>
</dbReference>
<feature type="binding site" evidence="4">
    <location>
        <position position="830"/>
    </location>
    <ligand>
        <name>ATP</name>
        <dbReference type="ChEBI" id="CHEBI:30616"/>
    </ligand>
</feature>
<reference evidence="8 9" key="1">
    <citation type="submission" date="2012-10" db="EMBL/GenBank/DDBJ databases">
        <authorList>
            <person name="Zafar N."/>
            <person name="Inman J."/>
            <person name="Hall N."/>
            <person name="Lorenzi H."/>
            <person name="Caler E."/>
        </authorList>
    </citation>
    <scope>NUCLEOTIDE SEQUENCE [LARGE SCALE GENOMIC DNA]</scope>
    <source>
        <strain evidence="8 9">IP1</strain>
    </source>
</reference>
<feature type="transmembrane region" description="Helical" evidence="6">
    <location>
        <begin position="561"/>
        <end position="586"/>
    </location>
</feature>
<keyword evidence="8" id="KW-0418">Kinase</keyword>
<dbReference type="InterPro" id="IPR017441">
    <property type="entry name" value="Protein_kinase_ATP_BS"/>
</dbReference>
<dbReference type="EC" id="2.7.10.2" evidence="8"/>
<sequence length="1094" mass="123696">MFTLELGQFVWASFNFLMILLTAFSVSSTLTNHIPSSSSNCLINGCLSECISTNECTQCKEPAYAFDCHSCGDGFYMDGFMNCVAYSASDINSCNDSINDITITTPRNLVLNASQSTAMEVIVLLQDFRLTRDDCFAVVDPSNPYTNGIWFSLDVEDEGYYVFETDNVYTLPLINYYHAQQLHTGYDSSLSITNYCQKDATLEPSLCYGENSALDDYVLSASLILKMNTGKYFLQLFGSFGNMPDGDVKLYIRKIVHPCSTRYIQLNWNDISKTPIKYDIGHNSFVKSSSICVLRQELGTWFFLNGTNNTLYITTLEDGNLSVNTFIHLVEVENTVDPQNVDCDKLPAKCKQLSDPGKEVHASMVASLNPNKNYFIFVSSMVHHPFPVYFSTICHDNCVHGIACSTNEKGCVCNTGYIKRDGVCTLCGNGVVDVGEECDISNSDDDYFCDISTCFCKYPTKPVKINNVTKCALLTCGNNRVDDYEECDGGVGCLFCHCVAGYLPYASPRRGCLRETCGNKHLDEGEECDSDIGSGCVECECQPGWYATSLETCRTYSTGHLTLYILVPGVLLYTLLYIIVLIVGWSEHKRLLTKLRFEYNEQMNVFVNCIVPFEPAFCYPLNIPNEFFNIQPTEINLSDEYSSPEVDKIEETQCVITNYSETESMSFLFHAISNKKYDIRFTPFRGVIRPKSEKDVKIEIIVHCTTIAHEDVNVTVHYSHFKKLMKGELQKQKKVPHKVAKSDMRSSKSAKYMKSSYSTGSLQNTASSEENRPDYTKAKKFSTSLSFIIRSRLSPKLDLGEIHLDQSPIGQGSFGIVYHGVYRKQDVAVKVLKTDICNIKELTPKFQEEVALLEKLRSQYIVSFIGVCVDDESICVVMEYCPMGSLKTYLRSVPTKPLLRLRFCQDVARGMLYLHDNNVIHRDLKPDNCLVISENPNEGVVVKVTDFGTSKNIIETANLVDGNDVGTPMFMPPELRLDGVIKLKSDVFSYAICMLEIWLCRSPYNVEEFETPESIYQFVLQGHRLKIPRECPYRKLIKKCWQRKVDARPSFKEIDEYFIRLIQNERVKMATPCLQINTPSEFGCEENESQISLF</sequence>
<dbReference type="SUPFAM" id="SSF56112">
    <property type="entry name" value="Protein kinase-like (PK-like)"/>
    <property type="match status" value="1"/>
</dbReference>
<evidence type="ECO:0000256" key="1">
    <source>
        <dbReference type="ARBA" id="ARBA00022527"/>
    </source>
</evidence>
<dbReference type="Gene3D" id="1.10.510.10">
    <property type="entry name" value="Transferase(Phosphotransferase) domain 1"/>
    <property type="match status" value="1"/>
</dbReference>
<evidence type="ECO:0000259" key="7">
    <source>
        <dbReference type="PROSITE" id="PS50011"/>
    </source>
</evidence>
<dbReference type="KEGG" id="eiv:EIN_224360"/>
<dbReference type="Proteomes" id="UP000014680">
    <property type="component" value="Unassembled WGS sequence"/>
</dbReference>
<evidence type="ECO:0000256" key="4">
    <source>
        <dbReference type="PROSITE-ProRule" id="PRU10141"/>
    </source>
</evidence>
<dbReference type="GO" id="GO:0004674">
    <property type="term" value="F:protein serine/threonine kinase activity"/>
    <property type="evidence" value="ECO:0007669"/>
    <property type="project" value="UniProtKB-KW"/>
</dbReference>
<dbReference type="PROSITE" id="PS50011">
    <property type="entry name" value="PROTEIN_KINASE_DOM"/>
    <property type="match status" value="1"/>
</dbReference>
<keyword evidence="6" id="KW-0472">Membrane</keyword>
<evidence type="ECO:0000256" key="2">
    <source>
        <dbReference type="ARBA" id="ARBA00022741"/>
    </source>
</evidence>